<dbReference type="InterPro" id="IPR005119">
    <property type="entry name" value="LysR_subst-bd"/>
</dbReference>
<dbReference type="PROSITE" id="PS50931">
    <property type="entry name" value="HTH_LYSR"/>
    <property type="match status" value="1"/>
</dbReference>
<dbReference type="PANTHER" id="PTHR30346">
    <property type="entry name" value="TRANSCRIPTIONAL DUAL REGULATOR HCAR-RELATED"/>
    <property type="match status" value="1"/>
</dbReference>
<evidence type="ECO:0000256" key="2">
    <source>
        <dbReference type="ARBA" id="ARBA00023015"/>
    </source>
</evidence>
<evidence type="ECO:0000313" key="7">
    <source>
        <dbReference type="Proteomes" id="UP000648239"/>
    </source>
</evidence>
<evidence type="ECO:0000313" key="6">
    <source>
        <dbReference type="EMBL" id="MBD3869495.1"/>
    </source>
</evidence>
<evidence type="ECO:0000256" key="3">
    <source>
        <dbReference type="ARBA" id="ARBA00023125"/>
    </source>
</evidence>
<dbReference type="Proteomes" id="UP000648239">
    <property type="component" value="Unassembled WGS sequence"/>
</dbReference>
<dbReference type="SUPFAM" id="SSF53850">
    <property type="entry name" value="Periplasmic binding protein-like II"/>
    <property type="match status" value="1"/>
</dbReference>
<gene>
    <name evidence="6" type="ORF">IFK94_15340</name>
</gene>
<keyword evidence="3" id="KW-0238">DNA-binding</keyword>
<protein>
    <submittedName>
        <fullName evidence="6">LysR family transcriptional regulator</fullName>
    </submittedName>
</protein>
<evidence type="ECO:0000259" key="5">
    <source>
        <dbReference type="PROSITE" id="PS50931"/>
    </source>
</evidence>
<dbReference type="SUPFAM" id="SSF46785">
    <property type="entry name" value="Winged helix' DNA-binding domain"/>
    <property type="match status" value="1"/>
</dbReference>
<comment type="similarity">
    <text evidence="1">Belongs to the LysR transcriptional regulatory family.</text>
</comment>
<proteinExistence type="inferred from homology"/>
<evidence type="ECO:0000256" key="4">
    <source>
        <dbReference type="ARBA" id="ARBA00023163"/>
    </source>
</evidence>
<evidence type="ECO:0000256" key="1">
    <source>
        <dbReference type="ARBA" id="ARBA00009437"/>
    </source>
</evidence>
<dbReference type="GO" id="GO:0003700">
    <property type="term" value="F:DNA-binding transcription factor activity"/>
    <property type="evidence" value="ECO:0007669"/>
    <property type="project" value="InterPro"/>
</dbReference>
<name>A0A8J7C2T4_9BACT</name>
<dbReference type="AlphaFoldDB" id="A0A8J7C2T4"/>
<keyword evidence="2" id="KW-0805">Transcription regulation</keyword>
<dbReference type="GO" id="GO:0032993">
    <property type="term" value="C:protein-DNA complex"/>
    <property type="evidence" value="ECO:0007669"/>
    <property type="project" value="TreeGrafter"/>
</dbReference>
<dbReference type="InterPro" id="IPR036390">
    <property type="entry name" value="WH_DNA-bd_sf"/>
</dbReference>
<dbReference type="CDD" id="cd05466">
    <property type="entry name" value="PBP2_LTTR_substrate"/>
    <property type="match status" value="1"/>
</dbReference>
<dbReference type="InterPro" id="IPR036388">
    <property type="entry name" value="WH-like_DNA-bd_sf"/>
</dbReference>
<dbReference type="Pfam" id="PF03466">
    <property type="entry name" value="LysR_substrate"/>
    <property type="match status" value="1"/>
</dbReference>
<keyword evidence="4" id="KW-0804">Transcription</keyword>
<dbReference type="Pfam" id="PF00126">
    <property type="entry name" value="HTH_1"/>
    <property type="match status" value="1"/>
</dbReference>
<accession>A0A8J7C2T4</accession>
<dbReference type="PANTHER" id="PTHR30346:SF29">
    <property type="entry name" value="LYSR SUBSTRATE-BINDING"/>
    <property type="match status" value="1"/>
</dbReference>
<feature type="domain" description="HTH lysR-type" evidence="5">
    <location>
        <begin position="1"/>
        <end position="58"/>
    </location>
</feature>
<sequence>MNADQLRAFVAIARMGTVGRAADALGRTQPSISTRLSDLESSWATRLFHRRARGMDLTPEGERLLPMAVSALASMDELDRAAGKPLAGGSTLRVGAGDALGRGLLPAALKNLLARFPGVDVRIVEGAGSRLLETLQRGEIDVALVTGGPREHPAAAALPFRLLLRSRVSVLIPESRKLRGKHSVGLHWLSGERLVTLQPGSSFRRFLEREYSESGFPFRPAVEVGSFSLVRRYVAAGLGVAPVPAVALDPKPGGNGIQVRRLRNVRSIAYYSVVRSAVPLPEPAAALIEGIREA</sequence>
<dbReference type="EMBL" id="JACXWD010000099">
    <property type="protein sequence ID" value="MBD3869495.1"/>
    <property type="molecule type" value="Genomic_DNA"/>
</dbReference>
<dbReference type="Gene3D" id="1.10.10.10">
    <property type="entry name" value="Winged helix-like DNA-binding domain superfamily/Winged helix DNA-binding domain"/>
    <property type="match status" value="1"/>
</dbReference>
<reference evidence="6 7" key="1">
    <citation type="submission" date="2020-08" db="EMBL/GenBank/DDBJ databases">
        <title>Acidobacteriota in marine sediments use diverse sulfur dissimilation pathways.</title>
        <authorList>
            <person name="Wasmund K."/>
        </authorList>
    </citation>
    <scope>NUCLEOTIDE SEQUENCE [LARGE SCALE GENOMIC DNA]</scope>
    <source>
        <strain evidence="6">MAG AM4</strain>
    </source>
</reference>
<organism evidence="6 7">
    <name type="scientific">Candidatus Polarisedimenticola svalbardensis</name>
    <dbReference type="NCBI Taxonomy" id="2886004"/>
    <lineage>
        <taxon>Bacteria</taxon>
        <taxon>Pseudomonadati</taxon>
        <taxon>Acidobacteriota</taxon>
        <taxon>Candidatus Polarisedimenticolia</taxon>
        <taxon>Candidatus Polarisedimenticolales</taxon>
        <taxon>Candidatus Polarisedimenticolaceae</taxon>
        <taxon>Candidatus Polarisedimenticola</taxon>
    </lineage>
</organism>
<dbReference type="GO" id="GO:0003677">
    <property type="term" value="F:DNA binding"/>
    <property type="evidence" value="ECO:0007669"/>
    <property type="project" value="UniProtKB-KW"/>
</dbReference>
<dbReference type="Gene3D" id="3.40.190.10">
    <property type="entry name" value="Periplasmic binding protein-like II"/>
    <property type="match status" value="2"/>
</dbReference>
<dbReference type="InterPro" id="IPR000847">
    <property type="entry name" value="LysR_HTH_N"/>
</dbReference>
<comment type="caution">
    <text evidence="6">The sequence shown here is derived from an EMBL/GenBank/DDBJ whole genome shotgun (WGS) entry which is preliminary data.</text>
</comment>
<dbReference type="FunFam" id="1.10.10.10:FF:000001">
    <property type="entry name" value="LysR family transcriptional regulator"/>
    <property type="match status" value="1"/>
</dbReference>